<evidence type="ECO:0000259" key="8">
    <source>
        <dbReference type="Pfam" id="PF23774"/>
    </source>
</evidence>
<keyword evidence="4" id="KW-0805">Transcription regulation</keyword>
<feature type="compositionally biased region" description="Low complexity" evidence="7">
    <location>
        <begin position="1236"/>
        <end position="1245"/>
    </location>
</feature>
<reference evidence="9 10" key="1">
    <citation type="submission" date="2017-03" db="EMBL/GenBank/DDBJ databases">
        <title>Genomes of endolithic fungi from Antarctica.</title>
        <authorList>
            <person name="Coleine C."/>
            <person name="Masonjones S."/>
            <person name="Stajich J.E."/>
        </authorList>
    </citation>
    <scope>NUCLEOTIDE SEQUENCE [LARGE SCALE GENOMIC DNA]</scope>
    <source>
        <strain evidence="9 10">CCFEE 6315</strain>
    </source>
</reference>
<feature type="compositionally biased region" description="Basic and acidic residues" evidence="7">
    <location>
        <begin position="437"/>
        <end position="454"/>
    </location>
</feature>
<keyword evidence="3" id="KW-0694">RNA-binding</keyword>
<dbReference type="InterPro" id="IPR034605">
    <property type="entry name" value="PGC-1"/>
</dbReference>
<keyword evidence="6" id="KW-0539">Nucleus</keyword>
<feature type="compositionally biased region" description="Polar residues" evidence="7">
    <location>
        <begin position="496"/>
        <end position="505"/>
    </location>
</feature>
<feature type="compositionally biased region" description="Basic and acidic residues" evidence="7">
    <location>
        <begin position="1110"/>
        <end position="1124"/>
    </location>
</feature>
<evidence type="ECO:0000256" key="1">
    <source>
        <dbReference type="ARBA" id="ARBA00004123"/>
    </source>
</evidence>
<feature type="region of interest" description="Disordered" evidence="7">
    <location>
        <begin position="1659"/>
        <end position="1717"/>
    </location>
</feature>
<feature type="compositionally biased region" description="Pro residues" evidence="7">
    <location>
        <begin position="1677"/>
        <end position="1690"/>
    </location>
</feature>
<dbReference type="InterPro" id="IPR056421">
    <property type="entry name" value="TPR_GEMI5"/>
</dbReference>
<name>A0A4U0UGF0_9PEZI</name>
<protein>
    <recommendedName>
        <fullName evidence="8">Gem-associated protein 5 TPR domain-containing protein</fullName>
    </recommendedName>
</protein>
<feature type="compositionally biased region" description="Basic and acidic residues" evidence="7">
    <location>
        <begin position="1043"/>
        <end position="1053"/>
    </location>
</feature>
<dbReference type="GO" id="GO:0003723">
    <property type="term" value="F:RNA binding"/>
    <property type="evidence" value="ECO:0007669"/>
    <property type="project" value="UniProtKB-KW"/>
</dbReference>
<dbReference type="SUPFAM" id="SSF50978">
    <property type="entry name" value="WD40 repeat-like"/>
    <property type="match status" value="1"/>
</dbReference>
<sequence>MSTGQQSRHRSRSTASRPSLNQRYEPPPPTLTPENTEQEFEPCAATASFLLYSQRNLVLVLHHDTLAIERRFDLHREDVLWIHVDNTSERGSGRLAVSYDAGNTAIVWDILTGAEVARFSSYERMRVASFMRNGNIAFGNDQGNVILFEPSTSEHISARTIYDPITAVAPASDCRTFAIGYFNGSILIATLQPSFTILHTLTTPKAPSRITGLAWHGSSSKQRTDMLATQTAHGDLRVWSVPKVPHQEQPTIIRVLQRAELQAAGSCWFAWSKNGRIVQHAEGETRSWDVRTKKVTYEVIPTIDLVAAIASYGPTATLFTLGRNHTVQQYDITPGNTPMQVASVQHVPANTPPTPPNVLEEFDDRYGEPQTAVSAEAPVLPLYSDVESSADEGVPFSPLQKIAHEMDSLDALESEIRDKVMPLSPVSSRASSVSSKSSRDGRRGRKYLYDKPDSSRASSSTGFGGTEFSFGDSVRQGHESISIRSVSSYASRPQHRSSNLRNQILRSPEESKQTSTMDLFPFTRARIRDVAFRTPHYGTGPRTPELLQREMLSVVFGWNDDARTLIRDEMSRHKPGSASSVLLAKWLGDIAADSMSSMVGSESMTSSDWMLLALSSIGQDSQKKVGEAFVQRLLEKGDVHPAVAILLGLGEHNDAIEVYVSQGYWMEAVLLTCLVSSADWGRQSFLIRKWGEVAVQQGQAELAVRCFSCTSIETSEPWFSPRAQQDVAYAQQQQRLTGDPMSAGSGPLTSPPISPPSRTGSGRMTAKNASLKLITTFGDKGAPAATAPNVGATPILDSALSPNGPDSWRQKTRNLRNPSSARTATPGGFTRRKRLPSKSDIERAKMEASEMTTPMTAARDSAARAPSVSTHSRKASDASSVPAPATALKPTMFSNADSLAPPTREDERLPSPSEGVFMRLRAQSQTSKSRTSGESRDRRPGGLSVEVMDTKLANSMSPAASTGYENSLYSETPAASRAGEPSPPPTGNSMKYRAIDHYISSVEEARSTAREDKVRSRTGSRAQSRARGESRRRNQSQSGCETSRVRNQSETRSRGGTRYIKPAKRSPSSPVPMSPEEIAQASHRSSKAETEPESATTDDEAFYKITSPVDSHKSMRSARSESSRRNCTGAAEEVPSRVDRGRGKDLGRQEETPARSPSAPGILPAESDMTNNEGQRFRLRARSSSRGPTEDLQSRRAVNRSYRETSSSRRPLPKDDSAHIPDPDVSASNTGDDNLSELSYSAASEAGRRKARGLTRKELAAKELEQRRLSLARRPSAPSIPFPSHGPFTAAARPGMGSRSHTELGESPTAYLPPMSRSHTVDPEAMSKYNMKGGTTKPAVGLPATPRAMRHPKYMGGNPSEDDRAPPVPEIPGNLSELSSLGGSWGGSSVSQISGSNVSSHVSSSLHSAERPREEGDDLGPLLPATVFGQKSPQGPARSASAPPEKMNSNVHPMYKAGLPSSMRRLSGGRGHVRKISPPDMSVQANAQVGPFSIDGALNHEQHVVVIPEEEEEGPPPPVLPELQHLAGPPPPPPPPTIFQNEDQRASDFIQIAIDNNPVEDVPATLPASTFQTLPATAFPTPMERATTASPSMHRHGRGSVSESFGSRFRGVTDRMRSQSRGGNRANAPPMPDSYQAAPYETVLPHVSNHHMRRESISRAKSPYEQAMASGGQDHAIPPPPPPPPAPPGPGMEGRIQETAIPPTTLPQSRSQSAMGYRNAREVRANMPPETLQQGVYNGPAGFL</sequence>
<feature type="region of interest" description="Disordered" evidence="7">
    <location>
        <begin position="729"/>
        <end position="764"/>
    </location>
</feature>
<feature type="compositionally biased region" description="Basic and acidic residues" evidence="7">
    <location>
        <begin position="1255"/>
        <end position="1268"/>
    </location>
</feature>
<dbReference type="EMBL" id="NAJL01000002">
    <property type="protein sequence ID" value="TKA33736.1"/>
    <property type="molecule type" value="Genomic_DNA"/>
</dbReference>
<feature type="compositionally biased region" description="Low complexity" evidence="7">
    <location>
        <begin position="1373"/>
        <end position="1407"/>
    </location>
</feature>
<feature type="compositionally biased region" description="Low complexity" evidence="7">
    <location>
        <begin position="458"/>
        <end position="471"/>
    </location>
</feature>
<comment type="subcellular location">
    <subcellularLocation>
        <location evidence="1">Nucleus</location>
    </subcellularLocation>
</comment>
<dbReference type="Pfam" id="PF23774">
    <property type="entry name" value="TPR_GEMI5"/>
    <property type="match status" value="1"/>
</dbReference>
<evidence type="ECO:0000256" key="4">
    <source>
        <dbReference type="ARBA" id="ARBA00023015"/>
    </source>
</evidence>
<keyword evidence="5" id="KW-0804">Transcription</keyword>
<feature type="region of interest" description="Disordered" evidence="7">
    <location>
        <begin position="422"/>
        <end position="471"/>
    </location>
</feature>
<feature type="region of interest" description="Disordered" evidence="7">
    <location>
        <begin position="1586"/>
        <end position="1636"/>
    </location>
</feature>
<dbReference type="InterPro" id="IPR015943">
    <property type="entry name" value="WD40/YVTN_repeat-like_dom_sf"/>
</dbReference>
<feature type="compositionally biased region" description="Basic and acidic residues" evidence="7">
    <location>
        <begin position="1003"/>
        <end position="1015"/>
    </location>
</feature>
<evidence type="ECO:0000256" key="7">
    <source>
        <dbReference type="SAM" id="MobiDB-lite"/>
    </source>
</evidence>
<feature type="region of interest" description="Disordered" evidence="7">
    <location>
        <begin position="485"/>
        <end position="515"/>
    </location>
</feature>
<evidence type="ECO:0000313" key="10">
    <source>
        <dbReference type="Proteomes" id="UP000308549"/>
    </source>
</evidence>
<feature type="region of interest" description="Disordered" evidence="7">
    <location>
        <begin position="970"/>
        <end position="991"/>
    </location>
</feature>
<keyword evidence="2" id="KW-0597">Phosphoprotein</keyword>
<feature type="region of interest" description="Disordered" evidence="7">
    <location>
        <begin position="785"/>
        <end position="944"/>
    </location>
</feature>
<feature type="compositionally biased region" description="Basic and acidic residues" evidence="7">
    <location>
        <begin position="837"/>
        <end position="848"/>
    </location>
</feature>
<dbReference type="GO" id="GO:0003712">
    <property type="term" value="F:transcription coregulator activity"/>
    <property type="evidence" value="ECO:0007669"/>
    <property type="project" value="InterPro"/>
</dbReference>
<evidence type="ECO:0000256" key="6">
    <source>
        <dbReference type="ARBA" id="ARBA00023242"/>
    </source>
</evidence>
<feature type="compositionally biased region" description="Pro residues" evidence="7">
    <location>
        <begin position="1528"/>
        <end position="1537"/>
    </location>
</feature>
<feature type="region of interest" description="Disordered" evidence="7">
    <location>
        <begin position="1509"/>
        <end position="1541"/>
    </location>
</feature>
<feature type="compositionally biased region" description="Polar residues" evidence="7">
    <location>
        <begin position="13"/>
        <end position="22"/>
    </location>
</feature>
<keyword evidence="10" id="KW-1185">Reference proteome</keyword>
<evidence type="ECO:0000256" key="5">
    <source>
        <dbReference type="ARBA" id="ARBA00023163"/>
    </source>
</evidence>
<dbReference type="OrthoDB" id="7326421at2759"/>
<dbReference type="InterPro" id="IPR036322">
    <property type="entry name" value="WD40_repeat_dom_sf"/>
</dbReference>
<feature type="compositionally biased region" description="Basic and acidic residues" evidence="7">
    <location>
        <begin position="1134"/>
        <end position="1153"/>
    </location>
</feature>
<evidence type="ECO:0000256" key="3">
    <source>
        <dbReference type="ARBA" id="ARBA00022884"/>
    </source>
</evidence>
<accession>A0A4U0UGF0</accession>
<feature type="domain" description="Gem-associated protein 5 TPR" evidence="8">
    <location>
        <begin position="555"/>
        <end position="707"/>
    </location>
</feature>
<evidence type="ECO:0000313" key="9">
    <source>
        <dbReference type="EMBL" id="TKA33736.1"/>
    </source>
</evidence>
<dbReference type="Gene3D" id="2.130.10.10">
    <property type="entry name" value="YVTN repeat-like/Quinoprotein amine dehydrogenase"/>
    <property type="match status" value="1"/>
</dbReference>
<feature type="region of interest" description="Disordered" evidence="7">
    <location>
        <begin position="1003"/>
        <end position="1483"/>
    </location>
</feature>
<feature type="region of interest" description="Disordered" evidence="7">
    <location>
        <begin position="1"/>
        <end position="39"/>
    </location>
</feature>
<proteinExistence type="predicted"/>
<dbReference type="Proteomes" id="UP000308549">
    <property type="component" value="Unassembled WGS sequence"/>
</dbReference>
<gene>
    <name evidence="9" type="ORF">B0A50_00572</name>
</gene>
<feature type="compositionally biased region" description="Basic and acidic residues" evidence="7">
    <location>
        <begin position="931"/>
        <end position="940"/>
    </location>
</feature>
<feature type="compositionally biased region" description="Low complexity" evidence="7">
    <location>
        <begin position="424"/>
        <end position="436"/>
    </location>
</feature>
<feature type="compositionally biased region" description="Basic and acidic residues" evidence="7">
    <location>
        <begin position="1201"/>
        <end position="1222"/>
    </location>
</feature>
<evidence type="ECO:0000256" key="2">
    <source>
        <dbReference type="ARBA" id="ARBA00022553"/>
    </source>
</evidence>
<dbReference type="GO" id="GO:0005634">
    <property type="term" value="C:nucleus"/>
    <property type="evidence" value="ECO:0007669"/>
    <property type="project" value="UniProtKB-SubCell"/>
</dbReference>
<organism evidence="9 10">
    <name type="scientific">Salinomyces thailandicus</name>
    <dbReference type="NCBI Taxonomy" id="706561"/>
    <lineage>
        <taxon>Eukaryota</taxon>
        <taxon>Fungi</taxon>
        <taxon>Dikarya</taxon>
        <taxon>Ascomycota</taxon>
        <taxon>Pezizomycotina</taxon>
        <taxon>Dothideomycetes</taxon>
        <taxon>Dothideomycetidae</taxon>
        <taxon>Mycosphaerellales</taxon>
        <taxon>Teratosphaeriaceae</taxon>
        <taxon>Salinomyces</taxon>
    </lineage>
</organism>
<comment type="caution">
    <text evidence="9">The sequence shown here is derived from an EMBL/GenBank/DDBJ whole genome shotgun (WGS) entry which is preliminary data.</text>
</comment>
<dbReference type="PANTHER" id="PTHR15528:SF11">
    <property type="entry name" value="FI18188P1"/>
    <property type="match status" value="1"/>
</dbReference>
<dbReference type="PANTHER" id="PTHR15528">
    <property type="entry name" value="PEROXISOME PROLIFERATOR ACTIVATED RECEPTOR GAMMA COACTIVATOR 1 PGC-1 -RELATED"/>
    <property type="match status" value="1"/>
</dbReference>
<dbReference type="GO" id="GO:0045944">
    <property type="term" value="P:positive regulation of transcription by RNA polymerase II"/>
    <property type="evidence" value="ECO:0007669"/>
    <property type="project" value="TreeGrafter"/>
</dbReference>